<dbReference type="HOGENOM" id="CLU_036902_11_0_9"/>
<dbReference type="NCBIfam" id="NF033542">
    <property type="entry name" value="transpos_IS110"/>
    <property type="match status" value="1"/>
</dbReference>
<dbReference type="AlphaFoldDB" id="A0A0E4CUS7"/>
<accession>A0A0E4CUS7</accession>
<dbReference type="KEGG" id="pri:PRIO_3752"/>
<dbReference type="KEGG" id="pri:PRIO_5276"/>
<dbReference type="GO" id="GO:0004803">
    <property type="term" value="F:transposase activity"/>
    <property type="evidence" value="ECO:0007669"/>
    <property type="project" value="InterPro"/>
</dbReference>
<evidence type="ECO:0000313" key="15">
    <source>
        <dbReference type="Proteomes" id="UP000033163"/>
    </source>
</evidence>
<dbReference type="EMBL" id="LN831776">
    <property type="protein sequence ID" value="CQR57675.1"/>
    <property type="molecule type" value="Genomic_DNA"/>
</dbReference>
<evidence type="ECO:0000313" key="14">
    <source>
        <dbReference type="EMBL" id="CQR57675.1"/>
    </source>
</evidence>
<dbReference type="EMBL" id="LN831776">
    <property type="protein sequence ID" value="CQR56812.1"/>
    <property type="molecule type" value="Genomic_DNA"/>
</dbReference>
<dbReference type="EMBL" id="LN831776">
    <property type="protein sequence ID" value="CQR55321.1"/>
    <property type="molecule type" value="Genomic_DNA"/>
</dbReference>
<dbReference type="KEGG" id="pri:PRIO_4779"/>
<evidence type="ECO:0000313" key="12">
    <source>
        <dbReference type="EMBL" id="CQR57181.1"/>
    </source>
</evidence>
<evidence type="ECO:0000313" key="11">
    <source>
        <dbReference type="EMBL" id="CQR56812.1"/>
    </source>
</evidence>
<dbReference type="EMBL" id="LN831776">
    <property type="protein sequence ID" value="CQR56104.1"/>
    <property type="molecule type" value="Genomic_DNA"/>
</dbReference>
<organism evidence="4 15">
    <name type="scientific">Paenibacillus riograndensis SBR5</name>
    <dbReference type="NCBI Taxonomy" id="1073571"/>
    <lineage>
        <taxon>Bacteria</taxon>
        <taxon>Bacillati</taxon>
        <taxon>Bacillota</taxon>
        <taxon>Bacilli</taxon>
        <taxon>Bacillales</taxon>
        <taxon>Paenibacillaceae</taxon>
        <taxon>Paenibacillus</taxon>
        <taxon>Paenibacillus sonchi group</taxon>
    </lineage>
</organism>
<dbReference type="InterPro" id="IPR002525">
    <property type="entry name" value="Transp_IS110-like_N"/>
</dbReference>
<dbReference type="EMBL" id="LN831776">
    <property type="protein sequence ID" value="CQR55078.1"/>
    <property type="molecule type" value="Genomic_DNA"/>
</dbReference>
<evidence type="ECO:0000313" key="9">
    <source>
        <dbReference type="EMBL" id="CQR56104.1"/>
    </source>
</evidence>
<feature type="coiled-coil region" evidence="1">
    <location>
        <begin position="128"/>
        <end position="155"/>
    </location>
</feature>
<proteinExistence type="predicted"/>
<dbReference type="KEGG" id="pri:PRIO_2918"/>
<dbReference type="KEGG" id="pri:PRIO_0977"/>
<name>A0A0E4CUS7_9BACL</name>
<dbReference type="EMBL" id="LN831776">
    <property type="protein sequence ID" value="CQR56014.1"/>
    <property type="molecule type" value="Genomic_DNA"/>
</dbReference>
<dbReference type="InterPro" id="IPR003346">
    <property type="entry name" value="Transposase_20"/>
</dbReference>
<dbReference type="EMBL" id="LN831776">
    <property type="protein sequence ID" value="CQR56155.1"/>
    <property type="molecule type" value="Genomic_DNA"/>
</dbReference>
<evidence type="ECO:0000256" key="1">
    <source>
        <dbReference type="SAM" id="Coils"/>
    </source>
</evidence>
<evidence type="ECO:0000313" key="5">
    <source>
        <dbReference type="EMBL" id="CQR55078.1"/>
    </source>
</evidence>
<dbReference type="Pfam" id="PF02371">
    <property type="entry name" value="Transposase_20"/>
    <property type="match status" value="1"/>
</dbReference>
<dbReference type="EMBL" id="LN831776">
    <property type="protein sequence ID" value="CQR57181.1"/>
    <property type="molecule type" value="Genomic_DNA"/>
</dbReference>
<dbReference type="EMBL" id="LN831776">
    <property type="protein sequence ID" value="CQR57297.1"/>
    <property type="molecule type" value="Genomic_DNA"/>
</dbReference>
<dbReference type="KEGG" id="pri:PRIO_3701"/>
<dbReference type="GO" id="GO:0006313">
    <property type="term" value="P:DNA transposition"/>
    <property type="evidence" value="ECO:0007669"/>
    <property type="project" value="InterPro"/>
</dbReference>
<evidence type="ECO:0000313" key="10">
    <source>
        <dbReference type="EMBL" id="CQR56155.1"/>
    </source>
</evidence>
<reference evidence="15" key="2">
    <citation type="submission" date="2015-03" db="EMBL/GenBank/DDBJ databases">
        <authorList>
            <person name="Wibberg D."/>
        </authorList>
    </citation>
    <scope>NUCLEOTIDE SEQUENCE [LARGE SCALE GENOMIC DNA]</scope>
</reference>
<keyword evidence="1" id="KW-0175">Coiled coil</keyword>
<dbReference type="InterPro" id="IPR047650">
    <property type="entry name" value="Transpos_IS110"/>
</dbReference>
<evidence type="ECO:0000259" key="3">
    <source>
        <dbReference type="Pfam" id="PF02371"/>
    </source>
</evidence>
<evidence type="ECO:0000313" key="13">
    <source>
        <dbReference type="EMBL" id="CQR57297.1"/>
    </source>
</evidence>
<evidence type="ECO:0000313" key="6">
    <source>
        <dbReference type="EMBL" id="CQR55321.1"/>
    </source>
</evidence>
<feature type="domain" description="Transposase IS116/IS110/IS902 C-terminal" evidence="3">
    <location>
        <begin position="254"/>
        <end position="310"/>
    </location>
</feature>
<dbReference type="KEGG" id="pri:PRIO_2674"/>
<evidence type="ECO:0000313" key="8">
    <source>
        <dbReference type="EMBL" id="CQR56014.1"/>
    </source>
</evidence>
<dbReference type="KEGG" id="pri:PRIO_4410"/>
<feature type="domain" description="Transposase IS110-like N-terminal" evidence="2">
    <location>
        <begin position="9"/>
        <end position="156"/>
    </location>
</feature>
<dbReference type="PANTHER" id="PTHR33055:SF15">
    <property type="entry name" value="TRANSPOSASE-RELATED"/>
    <property type="match status" value="1"/>
</dbReference>
<evidence type="ECO:0000259" key="2">
    <source>
        <dbReference type="Pfam" id="PF01548"/>
    </source>
</evidence>
<dbReference type="GO" id="GO:0003677">
    <property type="term" value="F:DNA binding"/>
    <property type="evidence" value="ECO:0007669"/>
    <property type="project" value="InterPro"/>
</dbReference>
<reference evidence="4" key="1">
    <citation type="submission" date="2015-03" db="EMBL/GenBank/DDBJ databases">
        <authorList>
            <person name="Wibberg Daniel"/>
        </authorList>
    </citation>
    <scope>NUCLEOTIDE SEQUENCE</scope>
    <source>
        <strain evidence="4">SBR5</strain>
    </source>
</reference>
<evidence type="ECO:0000313" key="4">
    <source>
        <dbReference type="EMBL" id="CQR52736.1"/>
    </source>
</evidence>
<sequence>MDAIRERCAGLDIHQETVVVCLLSGPLEKKPKSVIETFGTTTRELLRLQEWLEQQGCTEIAMESTGVFWKPVWNILESTCTITLANPQRIRNMPGKKTDVKDAEWIAKLHRCGLIEGSFVPDEPIRDLRDLTRYLRKLKQNATQEKNRIHKILQDANIKLTTYVSDLFGVSGRALLDSIVNGEVLEVHEVRKLVHTRLKMKVPSLVEAMNGRLRLHHRKMIRRHWDHLQYLESEMQTLEAEIEELVQPYRKEIELLDTIPGVSTDAAASIVAELGTDVSPFPSEAHLASWVGVCPANHESAGKKKVKRTNAGTEV</sequence>
<dbReference type="PATRIC" id="fig|1073571.4.peg.1021"/>
<dbReference type="KEGG" id="pri:PRIO_3279"/>
<dbReference type="RefSeq" id="WP_046501296.1">
    <property type="nucleotide sequence ID" value="NZ_LN831776.1"/>
</dbReference>
<dbReference type="EMBL" id="LN831776">
    <property type="protein sequence ID" value="CQR52736.1"/>
    <property type="molecule type" value="Genomic_DNA"/>
</dbReference>
<dbReference type="Pfam" id="PF01548">
    <property type="entry name" value="DEDD_Tnp_IS110"/>
    <property type="match status" value="1"/>
</dbReference>
<dbReference type="KEGG" id="pri:PRIO_4895"/>
<dbReference type="Proteomes" id="UP000033163">
    <property type="component" value="Chromosome I"/>
</dbReference>
<dbReference type="EMBL" id="LN831776">
    <property type="protein sequence ID" value="CQR55682.1"/>
    <property type="molecule type" value="Genomic_DNA"/>
</dbReference>
<dbReference type="KEGG" id="pri:PRIO_3611"/>
<gene>
    <name evidence="4" type="ORF">PRIO_0977</name>
    <name evidence="5" type="ORF">PRIO_2674</name>
    <name evidence="6" type="ORF">PRIO_2918</name>
    <name evidence="7" type="ORF">PRIO_3279</name>
    <name evidence="8" type="ORF">PRIO_3611</name>
    <name evidence="9" type="ORF">PRIO_3701</name>
    <name evidence="10" type="ORF">PRIO_3752</name>
    <name evidence="11" type="ORF">PRIO_4410</name>
    <name evidence="12" type="ORF">PRIO_4779</name>
    <name evidence="13" type="ORF">PRIO_4895</name>
    <name evidence="14" type="ORF">PRIO_5276</name>
</gene>
<dbReference type="PANTHER" id="PTHR33055">
    <property type="entry name" value="TRANSPOSASE FOR INSERTION SEQUENCE ELEMENT IS1111A"/>
    <property type="match status" value="1"/>
</dbReference>
<evidence type="ECO:0000313" key="7">
    <source>
        <dbReference type="EMBL" id="CQR55682.1"/>
    </source>
</evidence>
<protein>
    <submittedName>
        <fullName evidence="4">Transposase IS116/IS110/IS902 family protein</fullName>
    </submittedName>
</protein>